<dbReference type="RefSeq" id="WP_166534293.1">
    <property type="nucleotide sequence ID" value="NZ_VNHW01000011.1"/>
</dbReference>
<keyword evidence="3" id="KW-1185">Reference proteome</keyword>
<feature type="domain" description="Low molecular weight protein antigen 6 PH" evidence="1">
    <location>
        <begin position="52"/>
        <end position="118"/>
    </location>
</feature>
<evidence type="ECO:0000313" key="3">
    <source>
        <dbReference type="Proteomes" id="UP000322499"/>
    </source>
</evidence>
<sequence length="133" mass="13921">MSSPARFQMPRSALIPVVVLALCILPTAAATWWTLLLLLVPVAVAVAVLRRGVDVTDDGVTARAVLGARTVPWTELAGIRVGERGDLWLVTTAATEVRLPVLRARDLPALAAASGGRIDVSAPPSRPGGDRAQ</sequence>
<name>A0A5S5CTT0_9ACTN</name>
<gene>
    <name evidence="2" type="ORF">BD833_111103</name>
</gene>
<evidence type="ECO:0000313" key="2">
    <source>
        <dbReference type="EMBL" id="TYP85962.1"/>
    </source>
</evidence>
<accession>A0A5S5CTT0</accession>
<evidence type="ECO:0000259" key="1">
    <source>
        <dbReference type="Pfam" id="PF10756"/>
    </source>
</evidence>
<dbReference type="EMBL" id="VNHW01000011">
    <property type="protein sequence ID" value="TYP85962.1"/>
    <property type="molecule type" value="Genomic_DNA"/>
</dbReference>
<protein>
    <submittedName>
        <fullName evidence="2">PH (Pleckstrin Homology) domain-containing protein</fullName>
    </submittedName>
</protein>
<proteinExistence type="predicted"/>
<reference evidence="2 3" key="1">
    <citation type="submission" date="2019-07" db="EMBL/GenBank/DDBJ databases">
        <title>Genomic Encyclopedia of Archaeal and Bacterial Type Strains, Phase II (KMG-II): from individual species to whole genera.</title>
        <authorList>
            <person name="Goeker M."/>
        </authorList>
    </citation>
    <scope>NUCLEOTIDE SEQUENCE [LARGE SCALE GENOMIC DNA]</scope>
    <source>
        <strain evidence="2 3">DSM 46842</strain>
    </source>
</reference>
<dbReference type="Proteomes" id="UP000322499">
    <property type="component" value="Unassembled WGS sequence"/>
</dbReference>
<comment type="caution">
    <text evidence="2">The sequence shown here is derived from an EMBL/GenBank/DDBJ whole genome shotgun (WGS) entry which is preliminary data.</text>
</comment>
<dbReference type="AlphaFoldDB" id="A0A5S5CTT0"/>
<organism evidence="2 3">
    <name type="scientific">Blastococcus xanthinilyticus</name>
    <dbReference type="NCBI Taxonomy" id="1564164"/>
    <lineage>
        <taxon>Bacteria</taxon>
        <taxon>Bacillati</taxon>
        <taxon>Actinomycetota</taxon>
        <taxon>Actinomycetes</taxon>
        <taxon>Geodermatophilales</taxon>
        <taxon>Geodermatophilaceae</taxon>
        <taxon>Blastococcus</taxon>
    </lineage>
</organism>
<dbReference type="Pfam" id="PF10756">
    <property type="entry name" value="bPH_6"/>
    <property type="match status" value="1"/>
</dbReference>
<dbReference type="InterPro" id="IPR019692">
    <property type="entry name" value="CFP-6_PH"/>
</dbReference>